<dbReference type="OrthoDB" id="6372173at2"/>
<evidence type="ECO:0000256" key="2">
    <source>
        <dbReference type="ARBA" id="ARBA00022448"/>
    </source>
</evidence>
<evidence type="ECO:0000256" key="5">
    <source>
        <dbReference type="SAM" id="MobiDB-lite"/>
    </source>
</evidence>
<feature type="region of interest" description="Disordered" evidence="5">
    <location>
        <begin position="208"/>
        <end position="251"/>
    </location>
</feature>
<feature type="compositionally biased region" description="Low complexity" evidence="5">
    <location>
        <begin position="208"/>
        <end position="222"/>
    </location>
</feature>
<dbReference type="RefSeq" id="WP_092522027.1">
    <property type="nucleotide sequence ID" value="NZ_FNCI01000001.1"/>
</dbReference>
<evidence type="ECO:0000256" key="4">
    <source>
        <dbReference type="ARBA" id="ARBA00022927"/>
    </source>
</evidence>
<evidence type="ECO:0000256" key="6">
    <source>
        <dbReference type="SAM" id="SignalP"/>
    </source>
</evidence>
<comment type="subunit">
    <text evidence="1">Monomer.</text>
</comment>
<evidence type="ECO:0000313" key="7">
    <source>
        <dbReference type="EMBL" id="SDF66261.1"/>
    </source>
</evidence>
<keyword evidence="4" id="KW-0653">Protein transport</keyword>
<name>A0A1G7MX61_9GAMM</name>
<dbReference type="GO" id="GO:0015031">
    <property type="term" value="P:protein transport"/>
    <property type="evidence" value="ECO:0007669"/>
    <property type="project" value="UniProtKB-KW"/>
</dbReference>
<organism evidence="7 8">
    <name type="scientific">Onishia taeanensis</name>
    <dbReference type="NCBI Taxonomy" id="284577"/>
    <lineage>
        <taxon>Bacteria</taxon>
        <taxon>Pseudomonadati</taxon>
        <taxon>Pseudomonadota</taxon>
        <taxon>Gammaproteobacteria</taxon>
        <taxon>Oceanospirillales</taxon>
        <taxon>Halomonadaceae</taxon>
        <taxon>Onishia</taxon>
    </lineage>
</organism>
<keyword evidence="7" id="KW-0449">Lipoprotein</keyword>
<keyword evidence="8" id="KW-1185">Reference proteome</keyword>
<feature type="signal peptide" evidence="6">
    <location>
        <begin position="1"/>
        <end position="21"/>
    </location>
</feature>
<dbReference type="SUPFAM" id="SSF89392">
    <property type="entry name" value="Prokaryotic lipoproteins and lipoprotein localization factors"/>
    <property type="match status" value="1"/>
</dbReference>
<reference evidence="7 8" key="1">
    <citation type="submission" date="2016-10" db="EMBL/GenBank/DDBJ databases">
        <authorList>
            <person name="de Groot N.N."/>
        </authorList>
    </citation>
    <scope>NUCLEOTIDE SEQUENCE [LARGE SCALE GENOMIC DNA]</scope>
    <source>
        <strain evidence="7 8">BH539</strain>
    </source>
</reference>
<feature type="compositionally biased region" description="Acidic residues" evidence="5">
    <location>
        <begin position="230"/>
        <end position="240"/>
    </location>
</feature>
<gene>
    <name evidence="7" type="ORF">SAMN05216571_101104</name>
</gene>
<dbReference type="EMBL" id="FNCI01000001">
    <property type="protein sequence ID" value="SDF66261.1"/>
    <property type="molecule type" value="Genomic_DNA"/>
</dbReference>
<feature type="chain" id="PRO_5011660766" evidence="6">
    <location>
        <begin position="22"/>
        <end position="251"/>
    </location>
</feature>
<proteinExistence type="predicted"/>
<protein>
    <submittedName>
        <fullName evidence="7">Outer membrane lipoprotein-sorting protein</fullName>
    </submittedName>
</protein>
<sequence>MNVRALALLLPLGLASLPANAFDLVELETRLTTPEQMQGHFRQLHWLAEPEVRLHSQGRFLYQRDRQLIWLFTSPNRQVLTFTPGQVAYGPTADAKDVDTDIEALLPERDSFQRHLGDLIGGHFSALAEDYRLDLSGDSDAWQVSLYPRALGMELPLTTLTLTGGERVKRLDMAISSGDTLTIRLTDAEEVVNEGLVHWLVDWLGNEPATSGQTPATTTTGDDASHSAVEQEEETGSEEDAPQKDEASLSP</sequence>
<dbReference type="Gene3D" id="2.50.20.10">
    <property type="entry name" value="Lipoprotein localisation LolA/LolB/LppX"/>
    <property type="match status" value="1"/>
</dbReference>
<feature type="compositionally biased region" description="Basic and acidic residues" evidence="5">
    <location>
        <begin position="241"/>
        <end position="251"/>
    </location>
</feature>
<accession>A0A1G7MX61</accession>
<dbReference type="STRING" id="284577.SAMN05216571_101104"/>
<dbReference type="AlphaFoldDB" id="A0A1G7MX61"/>
<keyword evidence="3 6" id="KW-0732">Signal</keyword>
<keyword evidence="2" id="KW-0813">Transport</keyword>
<evidence type="ECO:0000256" key="3">
    <source>
        <dbReference type="ARBA" id="ARBA00022729"/>
    </source>
</evidence>
<dbReference type="InterPro" id="IPR029046">
    <property type="entry name" value="LolA/LolB/LppX"/>
</dbReference>
<evidence type="ECO:0000313" key="8">
    <source>
        <dbReference type="Proteomes" id="UP000198641"/>
    </source>
</evidence>
<dbReference type="Proteomes" id="UP000198641">
    <property type="component" value="Unassembled WGS sequence"/>
</dbReference>
<evidence type="ECO:0000256" key="1">
    <source>
        <dbReference type="ARBA" id="ARBA00011245"/>
    </source>
</evidence>